<dbReference type="PROSITE" id="PS51178">
    <property type="entry name" value="PASTA"/>
    <property type="match status" value="1"/>
</dbReference>
<dbReference type="Gene3D" id="3.30.10.20">
    <property type="match status" value="1"/>
</dbReference>
<accession>A0ABZ1SIE5</accession>
<name>A0ABZ1SIE5_9ACTN</name>
<evidence type="ECO:0000313" key="5">
    <source>
        <dbReference type="Proteomes" id="UP001432011"/>
    </source>
</evidence>
<dbReference type="Proteomes" id="UP001432011">
    <property type="component" value="Chromosome"/>
</dbReference>
<organism evidence="4 5">
    <name type="scientific">Microbispora hainanensis</name>
    <dbReference type="NCBI Taxonomy" id="568844"/>
    <lineage>
        <taxon>Bacteria</taxon>
        <taxon>Bacillati</taxon>
        <taxon>Actinomycetota</taxon>
        <taxon>Actinomycetes</taxon>
        <taxon>Streptosporangiales</taxon>
        <taxon>Streptosporangiaceae</taxon>
        <taxon>Microbispora</taxon>
    </lineage>
</organism>
<keyword evidence="2" id="KW-0472">Membrane</keyword>
<dbReference type="SMART" id="SM00740">
    <property type="entry name" value="PASTA"/>
    <property type="match status" value="1"/>
</dbReference>
<dbReference type="RefSeq" id="WP_142651165.1">
    <property type="nucleotide sequence ID" value="NZ_CP108085.1"/>
</dbReference>
<protein>
    <submittedName>
        <fullName evidence="4">PASTA domain-containing protein</fullName>
    </submittedName>
</protein>
<dbReference type="InterPro" id="IPR005543">
    <property type="entry name" value="PASTA_dom"/>
</dbReference>
<dbReference type="CDD" id="cd06577">
    <property type="entry name" value="PASTA_pknB"/>
    <property type="match status" value="1"/>
</dbReference>
<dbReference type="EMBL" id="CP108085">
    <property type="protein sequence ID" value="WUP72234.1"/>
    <property type="molecule type" value="Genomic_DNA"/>
</dbReference>
<dbReference type="Pfam" id="PF03793">
    <property type="entry name" value="PASTA"/>
    <property type="match status" value="1"/>
</dbReference>
<reference evidence="4" key="1">
    <citation type="submission" date="2022-10" db="EMBL/GenBank/DDBJ databases">
        <title>The complete genomes of actinobacterial strains from the NBC collection.</title>
        <authorList>
            <person name="Joergensen T.S."/>
            <person name="Alvarez Arevalo M."/>
            <person name="Sterndorff E.B."/>
            <person name="Faurdal D."/>
            <person name="Vuksanovic O."/>
            <person name="Mourched A.-S."/>
            <person name="Charusanti P."/>
            <person name="Shaw S."/>
            <person name="Blin K."/>
            <person name="Weber T."/>
        </authorList>
    </citation>
    <scope>NUCLEOTIDE SEQUENCE</scope>
    <source>
        <strain evidence="4">NBC_00254</strain>
    </source>
</reference>
<evidence type="ECO:0000256" key="2">
    <source>
        <dbReference type="SAM" id="Phobius"/>
    </source>
</evidence>
<feature type="compositionally biased region" description="Polar residues" evidence="1">
    <location>
        <begin position="172"/>
        <end position="182"/>
    </location>
</feature>
<feature type="region of interest" description="Disordered" evidence="1">
    <location>
        <begin position="161"/>
        <end position="195"/>
    </location>
</feature>
<gene>
    <name evidence="4" type="ORF">OG913_22650</name>
</gene>
<evidence type="ECO:0000313" key="4">
    <source>
        <dbReference type="EMBL" id="WUP72234.1"/>
    </source>
</evidence>
<feature type="transmembrane region" description="Helical" evidence="2">
    <location>
        <begin position="39"/>
        <end position="59"/>
    </location>
</feature>
<sequence>MNVEEALKDAMAAQVAGVHASPSLGQAVRRGNRRHVVRFRVAGAAVLTAAVAVGVPVALTARPDTVPAGGSLVGAGATGQEAPAASTAASGDAVATPEGVVPDLTGKSAKEVGAILKEAGYTMRFTKIVTDTAPAGTVFGQMPQPGTAAPPGAAVTVMIAGTAGPTPAPSEGTPSEDTSSEGAENPGMPQDLGDLGDGRTLGGVHVGYLPEGLEWGKWSGKDGFGKRSYTTSWVEPGLEPGMYSVQMIVYRKGAVSRLSKRMQSYAAQGVKPIEVGGRKAYLVSVSEGGDRVMDGGTRTIVWTLAPGVGAEVMISPDYAAKIGADAADSELKKIAGGATLAK</sequence>
<proteinExistence type="predicted"/>
<evidence type="ECO:0000256" key="1">
    <source>
        <dbReference type="SAM" id="MobiDB-lite"/>
    </source>
</evidence>
<keyword evidence="5" id="KW-1185">Reference proteome</keyword>
<keyword evidence="2" id="KW-1133">Transmembrane helix</keyword>
<evidence type="ECO:0000259" key="3">
    <source>
        <dbReference type="PROSITE" id="PS51178"/>
    </source>
</evidence>
<keyword evidence="2" id="KW-0812">Transmembrane</keyword>
<feature type="domain" description="PASTA" evidence="3">
    <location>
        <begin position="95"/>
        <end position="161"/>
    </location>
</feature>